<dbReference type="InterPro" id="IPR044855">
    <property type="entry name" value="CoA-Trfase_III_dom3_sf"/>
</dbReference>
<dbReference type="EMBL" id="FNKX01000002">
    <property type="protein sequence ID" value="SDR53486.1"/>
    <property type="molecule type" value="Genomic_DNA"/>
</dbReference>
<reference evidence="2" key="1">
    <citation type="submission" date="2016-10" db="EMBL/GenBank/DDBJ databases">
        <authorList>
            <person name="Varghese N."/>
            <person name="Submissions S."/>
        </authorList>
    </citation>
    <scope>NUCLEOTIDE SEQUENCE [LARGE SCALE GENOMIC DNA]</scope>
    <source>
        <strain evidence="2">DUS833</strain>
    </source>
</reference>
<proteinExistence type="predicted"/>
<dbReference type="Gene3D" id="3.40.50.10540">
    <property type="entry name" value="Crotonobetainyl-coa:carnitine coa-transferase, domain 1"/>
    <property type="match status" value="1"/>
</dbReference>
<sequence>MKLTGLRVVDLSQFMPGPFLAANLADHGAHVVKIEPVTGDPTRGAPGTDGAFFAAINRGKRSIALDLKHPDAREVALKLMNEADVVIESSRPGVAARLGIDYDTISRTNPGVVYCAITAFGQTGPLSQLPAHDPVVQSLAGTLPRDGRGIPIATGPSLAALAGSLTALSAVLMALLRARETGRGDYIDMALFDAALTSQPYLSGRLLNAPDSQLRGPTEGDSGLALLDTYETADSKWLCLGGREHSFATNLLTPLGRPDLVADAIGPAGEGQIRVRACLTQIFLTRTLDEWLCWFEGRNISVAPVLSFAEALDHPQAHERGMVQTDPSGRNHVASPIHFRLEPGSPPLAVPHLGEHTELVLRSIGYSAERIAELVATGAVRGQHDEAQALAQPAT</sequence>
<dbReference type="Pfam" id="PF02515">
    <property type="entry name" value="CoA_transf_3"/>
    <property type="match status" value="1"/>
</dbReference>
<protein>
    <submittedName>
        <fullName evidence="1">Crotonobetainyl-CoA:carnitine CoA-transferase CaiB</fullName>
    </submittedName>
</protein>
<gene>
    <name evidence="1" type="ORF">SAMN05445850_5698</name>
</gene>
<dbReference type="PANTHER" id="PTHR48228:SF5">
    <property type="entry name" value="ALPHA-METHYLACYL-COA RACEMASE"/>
    <property type="match status" value="1"/>
</dbReference>
<dbReference type="Gene3D" id="3.30.1540.10">
    <property type="entry name" value="formyl-coa transferase, domain 3"/>
    <property type="match status" value="1"/>
</dbReference>
<dbReference type="SUPFAM" id="SSF89796">
    <property type="entry name" value="CoA-transferase family III (CaiB/BaiF)"/>
    <property type="match status" value="1"/>
</dbReference>
<dbReference type="STRING" id="157910.SAMN05445850_5698"/>
<accession>A0A1H1JU39</accession>
<name>A0A1H1JU39_9BURK</name>
<keyword evidence="1" id="KW-0808">Transferase</keyword>
<evidence type="ECO:0000313" key="2">
    <source>
        <dbReference type="Proteomes" id="UP000199365"/>
    </source>
</evidence>
<keyword evidence="2" id="KW-1185">Reference proteome</keyword>
<dbReference type="InterPro" id="IPR023606">
    <property type="entry name" value="CoA-Trfase_III_dom_1_sf"/>
</dbReference>
<dbReference type="PANTHER" id="PTHR48228">
    <property type="entry name" value="SUCCINYL-COA--D-CITRAMALATE COA-TRANSFERASE"/>
    <property type="match status" value="1"/>
</dbReference>
<evidence type="ECO:0000313" key="1">
    <source>
        <dbReference type="EMBL" id="SDR53486.1"/>
    </source>
</evidence>
<dbReference type="InterPro" id="IPR003673">
    <property type="entry name" value="CoA-Trfase_fam_III"/>
</dbReference>
<dbReference type="Proteomes" id="UP000199365">
    <property type="component" value="Unassembled WGS sequence"/>
</dbReference>
<dbReference type="RefSeq" id="WP_090808857.1">
    <property type="nucleotide sequence ID" value="NZ_FNKX01000002.1"/>
</dbReference>
<dbReference type="GO" id="GO:0016740">
    <property type="term" value="F:transferase activity"/>
    <property type="evidence" value="ECO:0007669"/>
    <property type="project" value="UniProtKB-KW"/>
</dbReference>
<dbReference type="AlphaFoldDB" id="A0A1H1JU39"/>
<organism evidence="1 2">
    <name type="scientific">Paraburkholderia tuberum</name>
    <dbReference type="NCBI Taxonomy" id="157910"/>
    <lineage>
        <taxon>Bacteria</taxon>
        <taxon>Pseudomonadati</taxon>
        <taxon>Pseudomonadota</taxon>
        <taxon>Betaproteobacteria</taxon>
        <taxon>Burkholderiales</taxon>
        <taxon>Burkholderiaceae</taxon>
        <taxon>Paraburkholderia</taxon>
    </lineage>
</organism>
<dbReference type="InterPro" id="IPR050509">
    <property type="entry name" value="CoA-transferase_III"/>
</dbReference>